<dbReference type="GO" id="GO:0008773">
    <property type="term" value="F:[protein-PII] uridylyltransferase activity"/>
    <property type="evidence" value="ECO:0007669"/>
    <property type="project" value="InterPro"/>
</dbReference>
<dbReference type="InterPro" id="IPR018821">
    <property type="entry name" value="DUF294_put_nucleoTrafse_sb-bd"/>
</dbReference>
<dbReference type="PROSITE" id="PS51371">
    <property type="entry name" value="CBS"/>
    <property type="match status" value="1"/>
</dbReference>
<evidence type="ECO:0000313" key="4">
    <source>
        <dbReference type="EMBL" id="GHB98240.1"/>
    </source>
</evidence>
<dbReference type="PROSITE" id="PS50042">
    <property type="entry name" value="CNMP_BINDING_3"/>
    <property type="match status" value="1"/>
</dbReference>
<keyword evidence="5" id="KW-1185">Reference proteome</keyword>
<dbReference type="InterPro" id="IPR005105">
    <property type="entry name" value="GlnD_Uridyltrans_N"/>
</dbReference>
<evidence type="ECO:0000313" key="5">
    <source>
        <dbReference type="Proteomes" id="UP000642829"/>
    </source>
</evidence>
<feature type="domain" description="Cyclic nucleotide-binding" evidence="2">
    <location>
        <begin position="52"/>
        <end position="121"/>
    </location>
</feature>
<dbReference type="CDD" id="cd05401">
    <property type="entry name" value="NT_GlnE_GlnD_like"/>
    <property type="match status" value="1"/>
</dbReference>
<dbReference type="InterPro" id="IPR014710">
    <property type="entry name" value="RmlC-like_jellyroll"/>
</dbReference>
<dbReference type="Pfam" id="PF03445">
    <property type="entry name" value="DUF294"/>
    <property type="match status" value="1"/>
</dbReference>
<evidence type="ECO:0000256" key="1">
    <source>
        <dbReference type="PROSITE-ProRule" id="PRU00703"/>
    </source>
</evidence>
<evidence type="ECO:0000259" key="2">
    <source>
        <dbReference type="PROSITE" id="PS50042"/>
    </source>
</evidence>
<sequence>MKTSSISLRVADFLKGHPPFDMIAVDDLLRLAGTGRVKFHEGGEIVYTEGEERGRYAFVIQKGTVNLFRRSVRGEDLIDVRVEGDLLGFLFDSPDTPYRCTVKTAGDTIIYAIPQNLLREVGEKYEEVGDYFREYFGEGFKPRRNTSSTPDNARGIDERPAHWLQKSGPVNERASNRLLTFRLDEPIHIVAKRLAPGLQEAIVAVDNQMRPLGIITESDLSARVATGAVPVDAAASAITTTSLITVRPGMSAGQLILEMLHHRLHHLIVTEDGTTNTPVVGIISDRSIQMLHGSIPTFLAKEISVAENAHSLAILRDRADELLLHYIEGDAQVYWLADFIAEVDGAVLEQAVRLSRKKLLAEGMIEPKAKWCWLAMHSEGRKERLLRSPQRSAMVYDELPAGAEGDDAEIWFARLATEITAMLAPCGFSLDPNGRMATNPQWRGTLSVWKERYHQWIAYPVENNILALTPYFDARCVYGDSSLLDELRTHIQACIHDNPNFMPLLANDALDNLPPITIFRDSVMDQSGTLWSSIDTKLHALLPLVDTARVFALKLNLEDSTFTPLRFKRVGRHLIEHRELFEEAAEAFSHAIRLQTRMGLRRGDDGQYVKPDELPRGEVQRCKAIFKTVVRLMEFATEYFHLEGKTLS</sequence>
<dbReference type="Pfam" id="PF00027">
    <property type="entry name" value="cNMP_binding"/>
    <property type="match status" value="1"/>
</dbReference>
<protein>
    <recommendedName>
        <fullName evidence="6">CBS domain-containing protein</fullName>
    </recommendedName>
</protein>
<reference evidence="4" key="1">
    <citation type="journal article" date="2014" name="Int. J. Syst. Evol. Microbiol.">
        <title>Complete genome sequence of Corynebacterium casei LMG S-19264T (=DSM 44701T), isolated from a smear-ripened cheese.</title>
        <authorList>
            <consortium name="US DOE Joint Genome Institute (JGI-PGF)"/>
            <person name="Walter F."/>
            <person name="Albersmeier A."/>
            <person name="Kalinowski J."/>
            <person name="Ruckert C."/>
        </authorList>
    </citation>
    <scope>NUCLEOTIDE SEQUENCE</scope>
    <source>
        <strain evidence="4">KCTC 12870</strain>
    </source>
</reference>
<evidence type="ECO:0000259" key="3">
    <source>
        <dbReference type="PROSITE" id="PS51371"/>
    </source>
</evidence>
<dbReference type="SUPFAM" id="SSF51206">
    <property type="entry name" value="cAMP-binding domain-like"/>
    <property type="match status" value="1"/>
</dbReference>
<dbReference type="AlphaFoldDB" id="A0A8J3DIX1"/>
<dbReference type="CDD" id="cd00038">
    <property type="entry name" value="CAP_ED"/>
    <property type="match status" value="1"/>
</dbReference>
<evidence type="ECO:0008006" key="6">
    <source>
        <dbReference type="Google" id="ProtNLM"/>
    </source>
</evidence>
<dbReference type="EMBL" id="BMXG01000006">
    <property type="protein sequence ID" value="GHB98240.1"/>
    <property type="molecule type" value="Genomic_DNA"/>
</dbReference>
<dbReference type="Pfam" id="PF10335">
    <property type="entry name" value="DUF294_C"/>
    <property type="match status" value="1"/>
</dbReference>
<dbReference type="InterPro" id="IPR018490">
    <property type="entry name" value="cNMP-bd_dom_sf"/>
</dbReference>
<comment type="caution">
    <text evidence="4">The sequence shown here is derived from an EMBL/GenBank/DDBJ whole genome shotgun (WGS) entry which is preliminary data.</text>
</comment>
<dbReference type="InterPro" id="IPR000644">
    <property type="entry name" value="CBS_dom"/>
</dbReference>
<dbReference type="Pfam" id="PF00571">
    <property type="entry name" value="CBS"/>
    <property type="match status" value="1"/>
</dbReference>
<gene>
    <name evidence="4" type="ORF">GCM10007047_12840</name>
</gene>
<reference evidence="4" key="2">
    <citation type="submission" date="2020-09" db="EMBL/GenBank/DDBJ databases">
        <authorList>
            <person name="Sun Q."/>
            <person name="Kim S."/>
        </authorList>
    </citation>
    <scope>NUCLEOTIDE SEQUENCE</scope>
    <source>
        <strain evidence="4">KCTC 12870</strain>
    </source>
</reference>
<proteinExistence type="predicted"/>
<dbReference type="InterPro" id="IPR000595">
    <property type="entry name" value="cNMP-bd_dom"/>
</dbReference>
<dbReference type="SUPFAM" id="SSF54631">
    <property type="entry name" value="CBS-domain pair"/>
    <property type="match status" value="1"/>
</dbReference>
<dbReference type="Gene3D" id="3.10.580.10">
    <property type="entry name" value="CBS-domain"/>
    <property type="match status" value="1"/>
</dbReference>
<feature type="domain" description="CBS" evidence="3">
    <location>
        <begin position="238"/>
        <end position="302"/>
    </location>
</feature>
<keyword evidence="1" id="KW-0129">CBS domain</keyword>
<organism evidence="4 5">
    <name type="scientific">Cerasicoccus arenae</name>
    <dbReference type="NCBI Taxonomy" id="424488"/>
    <lineage>
        <taxon>Bacteria</taxon>
        <taxon>Pseudomonadati</taxon>
        <taxon>Verrucomicrobiota</taxon>
        <taxon>Opitutia</taxon>
        <taxon>Puniceicoccales</taxon>
        <taxon>Cerasicoccaceae</taxon>
        <taxon>Cerasicoccus</taxon>
    </lineage>
</organism>
<dbReference type="InterPro" id="IPR046342">
    <property type="entry name" value="CBS_dom_sf"/>
</dbReference>
<dbReference type="Proteomes" id="UP000642829">
    <property type="component" value="Unassembled WGS sequence"/>
</dbReference>
<dbReference type="Gene3D" id="2.60.120.10">
    <property type="entry name" value="Jelly Rolls"/>
    <property type="match status" value="1"/>
</dbReference>
<dbReference type="RefSeq" id="WP_189513118.1">
    <property type="nucleotide sequence ID" value="NZ_BMXG01000006.1"/>
</dbReference>
<accession>A0A8J3DIX1</accession>
<name>A0A8J3DIX1_9BACT</name>